<dbReference type="RefSeq" id="WP_061160490.1">
    <property type="nucleotide sequence ID" value="NZ_FCOI02000007.1"/>
</dbReference>
<protein>
    <submittedName>
        <fullName evidence="2">NfeD family protein</fullName>
    </submittedName>
</protein>
<proteinExistence type="predicted"/>
<keyword evidence="1" id="KW-1133">Transmembrane helix</keyword>
<accession>A0A158ALU5</accession>
<dbReference type="Proteomes" id="UP000054624">
    <property type="component" value="Unassembled WGS sequence"/>
</dbReference>
<feature type="transmembrane region" description="Helical" evidence="1">
    <location>
        <begin position="6"/>
        <end position="21"/>
    </location>
</feature>
<gene>
    <name evidence="2" type="ORF">AWB76_02624</name>
</gene>
<dbReference type="AlphaFoldDB" id="A0A158ALU5"/>
<keyword evidence="1" id="KW-0472">Membrane</keyword>
<organism evidence="2 3">
    <name type="scientific">Caballeronia temeraria</name>
    <dbReference type="NCBI Taxonomy" id="1777137"/>
    <lineage>
        <taxon>Bacteria</taxon>
        <taxon>Pseudomonadati</taxon>
        <taxon>Pseudomonadota</taxon>
        <taxon>Betaproteobacteria</taxon>
        <taxon>Burkholderiales</taxon>
        <taxon>Burkholderiaceae</taxon>
        <taxon>Caballeronia</taxon>
    </lineage>
</organism>
<dbReference type="STRING" id="1777137.AWB76_02624"/>
<feature type="transmembrane region" description="Helical" evidence="1">
    <location>
        <begin position="49"/>
        <end position="66"/>
    </location>
</feature>
<reference evidence="3" key="1">
    <citation type="submission" date="2016-01" db="EMBL/GenBank/DDBJ databases">
        <authorList>
            <person name="Peeters Charlotte."/>
        </authorList>
    </citation>
    <scope>NUCLEOTIDE SEQUENCE [LARGE SCALE GENOMIC DNA]</scope>
</reference>
<evidence type="ECO:0000313" key="3">
    <source>
        <dbReference type="Proteomes" id="UP000054624"/>
    </source>
</evidence>
<keyword evidence="1" id="KW-0812">Transmembrane</keyword>
<sequence>METGGLIWWVAAGALIVAELFTGTFYLLMIAIGMIAGGVAFVLGAMPHVQMGAAAVIALIAVAVLRRSRFGNWKRRNDASHDTAVNLDIGATLEVDQWRDGHARAMYRGAQWDVELAPGESEGARLYRITALDGNRLIVAAKR</sequence>
<dbReference type="OrthoDB" id="5654021at2"/>
<name>A0A158ALU5_9BURK</name>
<evidence type="ECO:0000256" key="1">
    <source>
        <dbReference type="SAM" id="Phobius"/>
    </source>
</evidence>
<evidence type="ECO:0000313" key="2">
    <source>
        <dbReference type="EMBL" id="SAK58762.1"/>
    </source>
</evidence>
<keyword evidence="3" id="KW-1185">Reference proteome</keyword>
<dbReference type="EMBL" id="FCOI02000007">
    <property type="protein sequence ID" value="SAK58762.1"/>
    <property type="molecule type" value="Genomic_DNA"/>
</dbReference>